<dbReference type="InterPro" id="IPR012907">
    <property type="entry name" value="Peptidase_S11_C"/>
</dbReference>
<protein>
    <recommendedName>
        <fullName evidence="4">serine-type D-Ala-D-Ala carboxypeptidase</fullName>
        <ecNumber evidence="4">3.4.16.4</ecNumber>
    </recommendedName>
</protein>
<evidence type="ECO:0000313" key="18">
    <source>
        <dbReference type="Proteomes" id="UP000254651"/>
    </source>
</evidence>
<evidence type="ECO:0000256" key="11">
    <source>
        <dbReference type="ARBA" id="ARBA00023316"/>
    </source>
</evidence>
<evidence type="ECO:0000256" key="7">
    <source>
        <dbReference type="ARBA" id="ARBA00022729"/>
    </source>
</evidence>
<evidence type="ECO:0000256" key="5">
    <source>
        <dbReference type="ARBA" id="ARBA00022645"/>
    </source>
</evidence>
<dbReference type="PANTHER" id="PTHR21581">
    <property type="entry name" value="D-ALANYL-D-ALANINE CARBOXYPEPTIDASE"/>
    <property type="match status" value="1"/>
</dbReference>
<feature type="signal peptide" evidence="15">
    <location>
        <begin position="1"/>
        <end position="22"/>
    </location>
</feature>
<dbReference type="RefSeq" id="WP_066079451.1">
    <property type="nucleotide sequence ID" value="NZ_CP181246.1"/>
</dbReference>
<dbReference type="InterPro" id="IPR001967">
    <property type="entry name" value="Peptidase_S11_N"/>
</dbReference>
<dbReference type="InterPro" id="IPR018044">
    <property type="entry name" value="Peptidase_S11"/>
</dbReference>
<evidence type="ECO:0000256" key="6">
    <source>
        <dbReference type="ARBA" id="ARBA00022670"/>
    </source>
</evidence>
<comment type="pathway">
    <text evidence="2">Cell wall biogenesis; peptidoglycan biosynthesis.</text>
</comment>
<keyword evidence="18" id="KW-1185">Reference proteome</keyword>
<evidence type="ECO:0000256" key="14">
    <source>
        <dbReference type="SAM" id="MobiDB-lite"/>
    </source>
</evidence>
<dbReference type="InterPro" id="IPR015956">
    <property type="entry name" value="Peniciliin-bd_prot_C_sf"/>
</dbReference>
<keyword evidence="10" id="KW-0573">Peptidoglycan synthesis</keyword>
<keyword evidence="8 17" id="KW-0378">Hydrolase</keyword>
<reference evidence="17 18" key="1">
    <citation type="submission" date="2018-06" db="EMBL/GenBank/DDBJ databases">
        <authorList>
            <consortium name="Pathogen Informatics"/>
            <person name="Doyle S."/>
        </authorList>
    </citation>
    <scope>NUCLEOTIDE SEQUENCE [LARGE SCALE GENOMIC DNA]</scope>
    <source>
        <strain evidence="17 18">NCTC10295</strain>
    </source>
</reference>
<evidence type="ECO:0000256" key="8">
    <source>
        <dbReference type="ARBA" id="ARBA00022801"/>
    </source>
</evidence>
<evidence type="ECO:0000259" key="16">
    <source>
        <dbReference type="SMART" id="SM00936"/>
    </source>
</evidence>
<dbReference type="PANTHER" id="PTHR21581:SF6">
    <property type="entry name" value="TRAFFICKING PROTEIN PARTICLE COMPLEX SUBUNIT 12"/>
    <property type="match status" value="1"/>
</dbReference>
<dbReference type="GO" id="GO:0006508">
    <property type="term" value="P:proteolysis"/>
    <property type="evidence" value="ECO:0007669"/>
    <property type="project" value="UniProtKB-KW"/>
</dbReference>
<feature type="chain" id="PRO_5016862126" description="serine-type D-Ala-D-Ala carboxypeptidase" evidence="15">
    <location>
        <begin position="23"/>
        <end position="420"/>
    </location>
</feature>
<dbReference type="InterPro" id="IPR037167">
    <property type="entry name" value="Peptidase_S11_C_sf"/>
</dbReference>
<feature type="compositionally biased region" description="Low complexity" evidence="14">
    <location>
        <begin position="32"/>
        <end position="48"/>
    </location>
</feature>
<dbReference type="InterPro" id="IPR012338">
    <property type="entry name" value="Beta-lactam/transpept-like"/>
</dbReference>
<keyword evidence="11" id="KW-0961">Cell wall biogenesis/degradation</keyword>
<dbReference type="Gene3D" id="3.40.710.10">
    <property type="entry name" value="DD-peptidase/beta-lactamase superfamily"/>
    <property type="match status" value="1"/>
</dbReference>
<accession>A0A378UHJ6</accession>
<comment type="function">
    <text evidence="1">Removes C-terminal D-alanyl residues from sugar-peptide cell wall precursors.</text>
</comment>
<dbReference type="GO" id="GO:0009252">
    <property type="term" value="P:peptidoglycan biosynthetic process"/>
    <property type="evidence" value="ECO:0007669"/>
    <property type="project" value="UniProtKB-UniPathway"/>
</dbReference>
<dbReference type="EMBL" id="UGQS01000002">
    <property type="protein sequence ID" value="STZ76223.1"/>
    <property type="molecule type" value="Genomic_DNA"/>
</dbReference>
<gene>
    <name evidence="17" type="primary">dacC</name>
    <name evidence="17" type="ORF">NCTC10295_00984</name>
</gene>
<keyword evidence="9" id="KW-0133">Cell shape</keyword>
<dbReference type="Pfam" id="PF00768">
    <property type="entry name" value="Peptidase_S11"/>
    <property type="match status" value="1"/>
</dbReference>
<evidence type="ECO:0000313" key="17">
    <source>
        <dbReference type="EMBL" id="STZ76223.1"/>
    </source>
</evidence>
<keyword evidence="6" id="KW-0645">Protease</keyword>
<dbReference type="Gene3D" id="2.60.410.10">
    <property type="entry name" value="D-Ala-D-Ala carboxypeptidase, C-terminal domain"/>
    <property type="match status" value="1"/>
</dbReference>
<feature type="region of interest" description="Disordered" evidence="14">
    <location>
        <begin position="32"/>
        <end position="59"/>
    </location>
</feature>
<dbReference type="SMART" id="SM00936">
    <property type="entry name" value="PBP5_C"/>
    <property type="match status" value="1"/>
</dbReference>
<dbReference type="UniPathway" id="UPA00219"/>
<evidence type="ECO:0000256" key="2">
    <source>
        <dbReference type="ARBA" id="ARBA00004752"/>
    </source>
</evidence>
<dbReference type="Proteomes" id="UP000254651">
    <property type="component" value="Unassembled WGS sequence"/>
</dbReference>
<keyword evidence="7 15" id="KW-0732">Signal</keyword>
<dbReference type="Pfam" id="PF07943">
    <property type="entry name" value="PBP5_C"/>
    <property type="match status" value="1"/>
</dbReference>
<dbReference type="GO" id="GO:0071555">
    <property type="term" value="P:cell wall organization"/>
    <property type="evidence" value="ECO:0007669"/>
    <property type="project" value="UniProtKB-KW"/>
</dbReference>
<evidence type="ECO:0000256" key="10">
    <source>
        <dbReference type="ARBA" id="ARBA00022984"/>
    </source>
</evidence>
<evidence type="ECO:0000256" key="4">
    <source>
        <dbReference type="ARBA" id="ARBA00012448"/>
    </source>
</evidence>
<evidence type="ECO:0000256" key="13">
    <source>
        <dbReference type="RuleBase" id="RU004016"/>
    </source>
</evidence>
<dbReference type="GO" id="GO:0008360">
    <property type="term" value="P:regulation of cell shape"/>
    <property type="evidence" value="ECO:0007669"/>
    <property type="project" value="UniProtKB-KW"/>
</dbReference>
<name>A0A378UHJ6_BERDE</name>
<comment type="similarity">
    <text evidence="3 13">Belongs to the peptidase S11 family.</text>
</comment>
<feature type="domain" description="Peptidase S11 D-Ala-D-Ala carboxypeptidase A C-terminal" evidence="16">
    <location>
        <begin position="306"/>
        <end position="396"/>
    </location>
</feature>
<dbReference type="GO" id="GO:0009002">
    <property type="term" value="F:serine-type D-Ala-D-Ala carboxypeptidase activity"/>
    <property type="evidence" value="ECO:0007669"/>
    <property type="project" value="UniProtKB-EC"/>
</dbReference>
<dbReference type="PRINTS" id="PR00725">
    <property type="entry name" value="DADACBPTASE1"/>
</dbReference>
<dbReference type="SUPFAM" id="SSF69189">
    <property type="entry name" value="Penicillin-binding protein associated domain"/>
    <property type="match status" value="1"/>
</dbReference>
<evidence type="ECO:0000256" key="15">
    <source>
        <dbReference type="SAM" id="SignalP"/>
    </source>
</evidence>
<evidence type="ECO:0000256" key="3">
    <source>
        <dbReference type="ARBA" id="ARBA00007164"/>
    </source>
</evidence>
<evidence type="ECO:0000256" key="9">
    <source>
        <dbReference type="ARBA" id="ARBA00022960"/>
    </source>
</evidence>
<dbReference type="EC" id="3.4.16.4" evidence="4"/>
<evidence type="ECO:0000256" key="12">
    <source>
        <dbReference type="ARBA" id="ARBA00034000"/>
    </source>
</evidence>
<comment type="catalytic activity">
    <reaction evidence="12">
        <text>Preferential cleavage: (Ac)2-L-Lys-D-Ala-|-D-Ala. Also transpeptidation of peptidyl-alanyl moieties that are N-acyl substituents of D-alanine.</text>
        <dbReference type="EC" id="3.4.16.4"/>
    </reaction>
</comment>
<organism evidence="17 18">
    <name type="scientific">Bergeriella denitrificans</name>
    <name type="common">Neisseria denitrificans</name>
    <dbReference type="NCBI Taxonomy" id="494"/>
    <lineage>
        <taxon>Bacteria</taxon>
        <taxon>Pseudomonadati</taxon>
        <taxon>Pseudomonadota</taxon>
        <taxon>Betaproteobacteria</taxon>
        <taxon>Neisseriales</taxon>
        <taxon>Neisseriaceae</taxon>
        <taxon>Bergeriella</taxon>
    </lineage>
</organism>
<proteinExistence type="inferred from homology"/>
<dbReference type="SUPFAM" id="SSF56601">
    <property type="entry name" value="beta-lactamase/transpeptidase-like"/>
    <property type="match status" value="1"/>
</dbReference>
<sequence>MSPTPRILSLTLAALLAAQVSAAPQQAASAPVSPPAAAASAPAESPAADMLPPGINSPTTPPEIAATSYILRDLHSSQTLASQNADAPIEPAALTKLMTAYVVFKALDAGTLKADQMLNVPQSAWHAAGSRMFLNPQTPVSVDNLIKGMVVQSANDAALTLAEAVGQGSSAEFVKQMNAEAQRLGMSKTRFLNPTGLHEDGHVSTAADLMKLAEALIRDFPQYYPVYALKSFQYNGIEQPNRNLLLFRDSSVDGLQTGFSEAAGYHLAASSQRNGRRIVSIVIGADTTEARAAQSSKLLNWALQAFDTPKLYPAGEAVSQVKVYKGSSKAVDIGFLSDAYMTLPRDAAEGLKPILETLQPVLAPVKKGQPLGVLKMMQNGKVIAEKEVVALHDVAEANWFGRTWDSIVLWFRNLFGSGEK</sequence>
<evidence type="ECO:0000256" key="1">
    <source>
        <dbReference type="ARBA" id="ARBA00003217"/>
    </source>
</evidence>
<dbReference type="AlphaFoldDB" id="A0A378UHJ6"/>
<keyword evidence="5 17" id="KW-0121">Carboxypeptidase</keyword>